<feature type="domain" description="Transcription regulator PadR N-terminal" evidence="1">
    <location>
        <begin position="19"/>
        <end position="87"/>
    </location>
</feature>
<sequence length="121" mass="14419">MSRRTFRPWVELLLEFYIFKILMTAPTYGNRISEEVKKHTKGVACPNPNLLYPLLRKIENEGYIIGNWDSPDKRNRRIYHITQLGLDYFPELEQKAKEHFIQMEKNIAILRSCLFESEENA</sequence>
<organism evidence="2 3">
    <name type="scientific">Selenobaculum gibii</name>
    <dbReference type="NCBI Taxonomy" id="3054208"/>
    <lineage>
        <taxon>Bacteria</taxon>
        <taxon>Bacillati</taxon>
        <taxon>Bacillota</taxon>
        <taxon>Negativicutes</taxon>
        <taxon>Selenomonadales</taxon>
        <taxon>Selenomonadaceae</taxon>
        <taxon>Selenobaculum</taxon>
    </lineage>
</organism>
<dbReference type="InterPro" id="IPR036388">
    <property type="entry name" value="WH-like_DNA-bd_sf"/>
</dbReference>
<dbReference type="InterPro" id="IPR005149">
    <property type="entry name" value="Tscrpt_reg_PadR_N"/>
</dbReference>
<dbReference type="EMBL" id="CP120678">
    <property type="protein sequence ID" value="WIW70812.1"/>
    <property type="molecule type" value="Genomic_DNA"/>
</dbReference>
<dbReference type="RefSeq" id="WP_147669268.1">
    <property type="nucleotide sequence ID" value="NZ_CP120678.1"/>
</dbReference>
<dbReference type="Proteomes" id="UP001243623">
    <property type="component" value="Chromosome"/>
</dbReference>
<dbReference type="Pfam" id="PF03551">
    <property type="entry name" value="PadR"/>
    <property type="match status" value="1"/>
</dbReference>
<reference evidence="2" key="1">
    <citation type="submission" date="2023-03" db="EMBL/GenBank/DDBJ databases">
        <title>Selenobaculum gbiensis gen. nov. sp. nov., a new bacterium isolated from the gut microbiota of IBD patient.</title>
        <authorList>
            <person name="Yeo S."/>
            <person name="Park H."/>
            <person name="Huh C.S."/>
        </authorList>
    </citation>
    <scope>NUCLEOTIDE SEQUENCE</scope>
    <source>
        <strain evidence="2">ICN-92133</strain>
    </source>
</reference>
<dbReference type="InterPro" id="IPR052509">
    <property type="entry name" value="Metal_resp_DNA-bind_regulator"/>
</dbReference>
<protein>
    <submittedName>
        <fullName evidence="2">PadR family transcriptional regulator</fullName>
    </submittedName>
</protein>
<dbReference type="InterPro" id="IPR036390">
    <property type="entry name" value="WH_DNA-bd_sf"/>
</dbReference>
<dbReference type="KEGG" id="sgbi:P3F81_00315"/>
<dbReference type="SUPFAM" id="SSF46785">
    <property type="entry name" value="Winged helix' DNA-binding domain"/>
    <property type="match status" value="1"/>
</dbReference>
<keyword evidence="3" id="KW-1185">Reference proteome</keyword>
<dbReference type="PANTHER" id="PTHR33169">
    <property type="entry name" value="PADR-FAMILY TRANSCRIPTIONAL REGULATOR"/>
    <property type="match status" value="1"/>
</dbReference>
<accession>A0A9Y2AID5</accession>
<evidence type="ECO:0000313" key="2">
    <source>
        <dbReference type="EMBL" id="WIW70812.1"/>
    </source>
</evidence>
<dbReference type="PANTHER" id="PTHR33169:SF14">
    <property type="entry name" value="TRANSCRIPTIONAL REGULATOR RV3488"/>
    <property type="match status" value="1"/>
</dbReference>
<dbReference type="AlphaFoldDB" id="A0A9Y2AID5"/>
<dbReference type="Gene3D" id="1.10.10.10">
    <property type="entry name" value="Winged helix-like DNA-binding domain superfamily/Winged helix DNA-binding domain"/>
    <property type="match status" value="1"/>
</dbReference>
<evidence type="ECO:0000313" key="3">
    <source>
        <dbReference type="Proteomes" id="UP001243623"/>
    </source>
</evidence>
<gene>
    <name evidence="2" type="ORF">P3F81_00315</name>
</gene>
<name>A0A9Y2AID5_9FIRM</name>
<proteinExistence type="predicted"/>
<evidence type="ECO:0000259" key="1">
    <source>
        <dbReference type="Pfam" id="PF03551"/>
    </source>
</evidence>